<dbReference type="Pfam" id="PF07499">
    <property type="entry name" value="RuvA_C"/>
    <property type="match status" value="1"/>
</dbReference>
<comment type="subunit">
    <text evidence="6">Homotetramer. Forms an RuvA(8)-RuvB(12)-Holliday junction (HJ) complex. HJ DNA is sandwiched between 2 RuvA tetramers; dsDNA enters through RuvA and exits via RuvB. An RuvB hexamer assembles on each DNA strand where it exits the tetramer. Each RuvB hexamer is contacted by two RuvA subunits (via domain III) on 2 adjacent RuvB subunits; this complex drives branch migration. In the full resolvosome a probable DNA-RuvA(4)-RuvB(12)-RuvC(2) complex forms which resolves the HJ.</text>
</comment>
<keyword evidence="1 6" id="KW-0963">Cytoplasm</keyword>
<dbReference type="InterPro" id="IPR011114">
    <property type="entry name" value="RuvA_C"/>
</dbReference>
<dbReference type="SMART" id="SM00278">
    <property type="entry name" value="HhH1"/>
    <property type="match status" value="2"/>
</dbReference>
<sequence>MIDFLKGKIETKFPTYVILEVGGVGYGVHIPISTYNFLPGVNEQVTLHTFLYVREDCLHLYGFYSNEEKELFEMLISTSGVGPRVALRMLSATPVSRIKEAINEEDIPQLMTIPGVGKKTAQRLVIELKEKIGVSLTAKKTEETARAPDEIELINDAISALVSLGCKRVAAVKVVKERYVAAEQALTLEELIKEALKYL</sequence>
<evidence type="ECO:0000259" key="7">
    <source>
        <dbReference type="SMART" id="SM00278"/>
    </source>
</evidence>
<evidence type="ECO:0000256" key="4">
    <source>
        <dbReference type="ARBA" id="ARBA00023172"/>
    </source>
</evidence>
<dbReference type="InterPro" id="IPR003583">
    <property type="entry name" value="Hlx-hairpin-Hlx_DNA-bd_motif"/>
</dbReference>
<comment type="domain">
    <text evidence="6">Has three domains with a flexible linker between the domains II and III and assumes an 'L' shape. Domain III is highly mobile and contacts RuvB.</text>
</comment>
<dbReference type="InterPro" id="IPR010994">
    <property type="entry name" value="RuvA_2-like"/>
</dbReference>
<dbReference type="Gene3D" id="2.40.50.140">
    <property type="entry name" value="Nucleic acid-binding proteins"/>
    <property type="match status" value="1"/>
</dbReference>
<comment type="function">
    <text evidence="6">The RuvA-RuvB-RuvC complex processes Holliday junction (HJ) DNA during genetic recombination and DNA repair, while the RuvA-RuvB complex plays an important role in the rescue of blocked DNA replication forks via replication fork reversal (RFR). RuvA specifically binds to HJ cruciform DNA, conferring on it an open structure. The RuvB hexamer acts as an ATP-dependent pump, pulling dsDNA into and through the RuvAB complex. HJ branch migration allows RuvC to scan DNA until it finds its consensus sequence, where it cleaves and resolves the cruciform DNA.</text>
</comment>
<keyword evidence="4 6" id="KW-0233">DNA recombination</keyword>
<organism evidence="8 9">
    <name type="scientific">candidate division NPL-UPA2 bacterium Unc8</name>
    <dbReference type="NCBI Taxonomy" id="1980939"/>
    <lineage>
        <taxon>Bacteria</taxon>
    </lineage>
</organism>
<keyword evidence="5 6" id="KW-0234">DNA repair</keyword>
<evidence type="ECO:0000256" key="6">
    <source>
        <dbReference type="HAMAP-Rule" id="MF_00031"/>
    </source>
</evidence>
<dbReference type="InterPro" id="IPR036267">
    <property type="entry name" value="RuvA_C_sf"/>
</dbReference>
<dbReference type="GO" id="GO:0005737">
    <property type="term" value="C:cytoplasm"/>
    <property type="evidence" value="ECO:0007669"/>
    <property type="project" value="UniProtKB-SubCell"/>
</dbReference>
<accession>A0A399FWG1</accession>
<evidence type="ECO:0000256" key="2">
    <source>
        <dbReference type="ARBA" id="ARBA00022763"/>
    </source>
</evidence>
<dbReference type="GO" id="GO:0048476">
    <property type="term" value="C:Holliday junction resolvase complex"/>
    <property type="evidence" value="ECO:0007669"/>
    <property type="project" value="UniProtKB-UniRule"/>
</dbReference>
<comment type="subcellular location">
    <subcellularLocation>
        <location evidence="6">Cytoplasm</location>
    </subcellularLocation>
</comment>
<feature type="domain" description="Helix-hairpin-helix DNA-binding motif class 1" evidence="7">
    <location>
        <begin position="108"/>
        <end position="127"/>
    </location>
</feature>
<dbReference type="Gene3D" id="1.10.8.10">
    <property type="entry name" value="DNA helicase RuvA subunit, C-terminal domain"/>
    <property type="match status" value="1"/>
</dbReference>
<dbReference type="InterPro" id="IPR013849">
    <property type="entry name" value="DNA_helicase_Holl-junc_RuvA_I"/>
</dbReference>
<keyword evidence="2 6" id="KW-0227">DNA damage</keyword>
<gene>
    <name evidence="6 8" type="primary">ruvA</name>
    <name evidence="8" type="ORF">B9J77_04490</name>
</gene>
<dbReference type="SUPFAM" id="SSF50249">
    <property type="entry name" value="Nucleic acid-binding proteins"/>
    <property type="match status" value="1"/>
</dbReference>
<dbReference type="GO" id="GO:0006310">
    <property type="term" value="P:DNA recombination"/>
    <property type="evidence" value="ECO:0007669"/>
    <property type="project" value="UniProtKB-UniRule"/>
</dbReference>
<feature type="domain" description="Helix-hairpin-helix DNA-binding motif class 1" evidence="7">
    <location>
        <begin position="73"/>
        <end position="92"/>
    </location>
</feature>
<feature type="region of interest" description="Domain I" evidence="6">
    <location>
        <begin position="1"/>
        <end position="64"/>
    </location>
</feature>
<dbReference type="HAMAP" id="MF_00031">
    <property type="entry name" value="DNA_HJ_migration_RuvA"/>
    <property type="match status" value="1"/>
</dbReference>
<reference evidence="8 9" key="1">
    <citation type="submission" date="2018-08" db="EMBL/GenBank/DDBJ databases">
        <title>Draft genome of candidate division NPL-UPA2 bacterium Unc8 that adapted to ultra-basic serpentinizing groundwater.</title>
        <authorList>
            <person name="Ishii S."/>
            <person name="Suzuki S."/>
            <person name="Nealson K.H."/>
        </authorList>
    </citation>
    <scope>NUCLEOTIDE SEQUENCE [LARGE SCALE GENOMIC DNA]</scope>
    <source>
        <strain evidence="8">Unc8</strain>
    </source>
</reference>
<dbReference type="Proteomes" id="UP000266287">
    <property type="component" value="Unassembled WGS sequence"/>
</dbReference>
<evidence type="ECO:0000313" key="9">
    <source>
        <dbReference type="Proteomes" id="UP000266287"/>
    </source>
</evidence>
<dbReference type="Gene3D" id="1.10.150.20">
    <property type="entry name" value="5' to 3' exonuclease, C-terminal subdomain"/>
    <property type="match status" value="1"/>
</dbReference>
<dbReference type="Pfam" id="PF14520">
    <property type="entry name" value="HHH_5"/>
    <property type="match status" value="1"/>
</dbReference>
<evidence type="ECO:0000256" key="1">
    <source>
        <dbReference type="ARBA" id="ARBA00022490"/>
    </source>
</evidence>
<dbReference type="GO" id="GO:0000400">
    <property type="term" value="F:four-way junction DNA binding"/>
    <property type="evidence" value="ECO:0007669"/>
    <property type="project" value="UniProtKB-UniRule"/>
</dbReference>
<proteinExistence type="inferred from homology"/>
<name>A0A399FWG1_UNCN2</name>
<dbReference type="AlphaFoldDB" id="A0A399FWG1"/>
<comment type="caution">
    <text evidence="8">The sequence shown here is derived from an EMBL/GenBank/DDBJ whole genome shotgun (WGS) entry which is preliminary data.</text>
</comment>
<comment type="caution">
    <text evidence="6">Lacks conserved residue(s) required for the propagation of feature annotation.</text>
</comment>
<dbReference type="GO" id="GO:0006281">
    <property type="term" value="P:DNA repair"/>
    <property type="evidence" value="ECO:0007669"/>
    <property type="project" value="UniProtKB-UniRule"/>
</dbReference>
<dbReference type="EMBL" id="NDHY01000011">
    <property type="protein sequence ID" value="RIH99835.1"/>
    <property type="molecule type" value="Genomic_DNA"/>
</dbReference>
<dbReference type="SUPFAM" id="SSF47781">
    <property type="entry name" value="RuvA domain 2-like"/>
    <property type="match status" value="1"/>
</dbReference>
<dbReference type="InterPro" id="IPR000085">
    <property type="entry name" value="RuvA"/>
</dbReference>
<dbReference type="InterPro" id="IPR012340">
    <property type="entry name" value="NA-bd_OB-fold"/>
</dbReference>
<dbReference type="GO" id="GO:0005524">
    <property type="term" value="F:ATP binding"/>
    <property type="evidence" value="ECO:0007669"/>
    <property type="project" value="InterPro"/>
</dbReference>
<feature type="region of interest" description="Domain III" evidence="6">
    <location>
        <begin position="146"/>
        <end position="199"/>
    </location>
</feature>
<dbReference type="CDD" id="cd14332">
    <property type="entry name" value="UBA_RuvA_C"/>
    <property type="match status" value="1"/>
</dbReference>
<protein>
    <recommendedName>
        <fullName evidence="6">Holliday junction branch migration complex subunit RuvA</fullName>
    </recommendedName>
</protein>
<evidence type="ECO:0000256" key="5">
    <source>
        <dbReference type="ARBA" id="ARBA00023204"/>
    </source>
</evidence>
<evidence type="ECO:0000313" key="8">
    <source>
        <dbReference type="EMBL" id="RIH99835.1"/>
    </source>
</evidence>
<dbReference type="NCBIfam" id="TIGR00084">
    <property type="entry name" value="ruvA"/>
    <property type="match status" value="1"/>
</dbReference>
<dbReference type="GO" id="GO:0009379">
    <property type="term" value="C:Holliday junction helicase complex"/>
    <property type="evidence" value="ECO:0007669"/>
    <property type="project" value="InterPro"/>
</dbReference>
<dbReference type="GO" id="GO:0009378">
    <property type="term" value="F:four-way junction helicase activity"/>
    <property type="evidence" value="ECO:0007669"/>
    <property type="project" value="InterPro"/>
</dbReference>
<dbReference type="Pfam" id="PF01330">
    <property type="entry name" value="RuvA_N"/>
    <property type="match status" value="1"/>
</dbReference>
<dbReference type="SUPFAM" id="SSF46929">
    <property type="entry name" value="DNA helicase RuvA subunit, C-terminal domain"/>
    <property type="match status" value="1"/>
</dbReference>
<comment type="similarity">
    <text evidence="6">Belongs to the RuvA family.</text>
</comment>
<keyword evidence="3 6" id="KW-0238">DNA-binding</keyword>
<evidence type="ECO:0000256" key="3">
    <source>
        <dbReference type="ARBA" id="ARBA00023125"/>
    </source>
</evidence>